<organism evidence="2 3">
    <name type="scientific">Vanilla planifolia</name>
    <name type="common">Vanilla</name>
    <dbReference type="NCBI Taxonomy" id="51239"/>
    <lineage>
        <taxon>Eukaryota</taxon>
        <taxon>Viridiplantae</taxon>
        <taxon>Streptophyta</taxon>
        <taxon>Embryophyta</taxon>
        <taxon>Tracheophyta</taxon>
        <taxon>Spermatophyta</taxon>
        <taxon>Magnoliopsida</taxon>
        <taxon>Liliopsida</taxon>
        <taxon>Asparagales</taxon>
        <taxon>Orchidaceae</taxon>
        <taxon>Vanilloideae</taxon>
        <taxon>Vanilleae</taxon>
        <taxon>Vanilla</taxon>
    </lineage>
</organism>
<feature type="compositionally biased region" description="Basic residues" evidence="1">
    <location>
        <begin position="86"/>
        <end position="100"/>
    </location>
</feature>
<reference evidence="2 3" key="1">
    <citation type="journal article" date="2020" name="Nat. Food">
        <title>A phased Vanilla planifolia genome enables genetic improvement of flavour and production.</title>
        <authorList>
            <person name="Hasing T."/>
            <person name="Tang H."/>
            <person name="Brym M."/>
            <person name="Khazi F."/>
            <person name="Huang T."/>
            <person name="Chambers A.H."/>
        </authorList>
    </citation>
    <scope>NUCLEOTIDE SEQUENCE [LARGE SCALE GENOMIC DNA]</scope>
    <source>
        <tissue evidence="2">Leaf</tissue>
    </source>
</reference>
<protein>
    <submittedName>
        <fullName evidence="2">Uncharacterized protein</fullName>
    </submittedName>
</protein>
<dbReference type="OrthoDB" id="415590at2759"/>
<dbReference type="AlphaFoldDB" id="A0A835RHJ2"/>
<feature type="region of interest" description="Disordered" evidence="1">
    <location>
        <begin position="82"/>
        <end position="102"/>
    </location>
</feature>
<accession>A0A835RHJ2</accession>
<name>A0A835RHJ2_VANPL</name>
<dbReference type="EMBL" id="JADCNL010000003">
    <property type="protein sequence ID" value="KAG0488280.1"/>
    <property type="molecule type" value="Genomic_DNA"/>
</dbReference>
<keyword evidence="3" id="KW-1185">Reference proteome</keyword>
<sequence>MDSFLAPSFLHGAHAIDPADDTEAARGGVPMGASPYFRPTANDSLSVHLSVDSRLRVVLKSYTTRTQRLFNQAADDELCESIGSSRTRKSPHRRIKKQRRYERLATATSQLSLCEARAVRSGSSIHARQGE</sequence>
<comment type="caution">
    <text evidence="2">The sequence shown here is derived from an EMBL/GenBank/DDBJ whole genome shotgun (WGS) entry which is preliminary data.</text>
</comment>
<evidence type="ECO:0000256" key="1">
    <source>
        <dbReference type="SAM" id="MobiDB-lite"/>
    </source>
</evidence>
<proteinExistence type="predicted"/>
<gene>
    <name evidence="2" type="ORF">HPP92_007091</name>
</gene>
<dbReference type="Proteomes" id="UP000636800">
    <property type="component" value="Chromosome 3"/>
</dbReference>
<evidence type="ECO:0000313" key="3">
    <source>
        <dbReference type="Proteomes" id="UP000636800"/>
    </source>
</evidence>
<evidence type="ECO:0000313" key="2">
    <source>
        <dbReference type="EMBL" id="KAG0488280.1"/>
    </source>
</evidence>